<organism evidence="1 2">
    <name type="scientific">Mikania micrantha</name>
    <name type="common">bitter vine</name>
    <dbReference type="NCBI Taxonomy" id="192012"/>
    <lineage>
        <taxon>Eukaryota</taxon>
        <taxon>Viridiplantae</taxon>
        <taxon>Streptophyta</taxon>
        <taxon>Embryophyta</taxon>
        <taxon>Tracheophyta</taxon>
        <taxon>Spermatophyta</taxon>
        <taxon>Magnoliopsida</taxon>
        <taxon>eudicotyledons</taxon>
        <taxon>Gunneridae</taxon>
        <taxon>Pentapetalae</taxon>
        <taxon>asterids</taxon>
        <taxon>campanulids</taxon>
        <taxon>Asterales</taxon>
        <taxon>Asteraceae</taxon>
        <taxon>Asteroideae</taxon>
        <taxon>Heliantheae alliance</taxon>
        <taxon>Eupatorieae</taxon>
        <taxon>Mikania</taxon>
    </lineage>
</organism>
<dbReference type="Proteomes" id="UP000326396">
    <property type="component" value="Linkage Group LG8"/>
</dbReference>
<protein>
    <submittedName>
        <fullName evidence="1">Uncharacterized protein</fullName>
    </submittedName>
</protein>
<comment type="caution">
    <text evidence="1">The sequence shown here is derived from an EMBL/GenBank/DDBJ whole genome shotgun (WGS) entry which is preliminary data.</text>
</comment>
<name>A0A5N6LTA2_9ASTR</name>
<reference evidence="1 2" key="1">
    <citation type="submission" date="2019-05" db="EMBL/GenBank/DDBJ databases">
        <title>Mikania micrantha, genome provides insights into the molecular mechanism of rapid growth.</title>
        <authorList>
            <person name="Liu B."/>
        </authorList>
    </citation>
    <scope>NUCLEOTIDE SEQUENCE [LARGE SCALE GENOMIC DNA]</scope>
    <source>
        <strain evidence="1">NLD-2019</strain>
        <tissue evidence="1">Leaf</tissue>
    </source>
</reference>
<evidence type="ECO:0000313" key="2">
    <source>
        <dbReference type="Proteomes" id="UP000326396"/>
    </source>
</evidence>
<proteinExistence type="predicted"/>
<dbReference type="AlphaFoldDB" id="A0A5N6LTA2"/>
<keyword evidence="2" id="KW-1185">Reference proteome</keyword>
<evidence type="ECO:0000313" key="1">
    <source>
        <dbReference type="EMBL" id="KAD2804814.1"/>
    </source>
</evidence>
<gene>
    <name evidence="1" type="ORF">E3N88_38191</name>
</gene>
<accession>A0A5N6LTA2</accession>
<sequence length="126" mass="14497">MEGPLAHHPYEPEKTKKRMMTVQILRFWSSGLIETRDKSGNVCAVSRHCSSRLRTDFESYRLISVTISLSKMISFGLVAKGGEPDAIVIAFGGTQETRTDYCRETMENNLEMKLRPIDHYRDWVLK</sequence>
<dbReference type="EMBL" id="SZYD01000018">
    <property type="protein sequence ID" value="KAD2804814.1"/>
    <property type="molecule type" value="Genomic_DNA"/>
</dbReference>